<dbReference type="Proteomes" id="UP001165121">
    <property type="component" value="Unassembled WGS sequence"/>
</dbReference>
<dbReference type="Pfam" id="PF10551">
    <property type="entry name" value="MULE"/>
    <property type="match status" value="1"/>
</dbReference>
<comment type="caution">
    <text evidence="2">The sequence shown here is derived from an EMBL/GenBank/DDBJ whole genome shotgun (WGS) entry which is preliminary data.</text>
</comment>
<protein>
    <submittedName>
        <fullName evidence="2">Unnamed protein product</fullName>
    </submittedName>
</protein>
<accession>A0A9W6Y568</accession>
<organism evidence="2 3">
    <name type="scientific">Phytophthora fragariaefolia</name>
    <dbReference type="NCBI Taxonomy" id="1490495"/>
    <lineage>
        <taxon>Eukaryota</taxon>
        <taxon>Sar</taxon>
        <taxon>Stramenopiles</taxon>
        <taxon>Oomycota</taxon>
        <taxon>Peronosporomycetes</taxon>
        <taxon>Peronosporales</taxon>
        <taxon>Peronosporaceae</taxon>
        <taxon>Phytophthora</taxon>
    </lineage>
</organism>
<proteinExistence type="predicted"/>
<dbReference type="PANTHER" id="PTHR47160">
    <property type="entry name" value="PUTATIVE-RELATED"/>
    <property type="match status" value="1"/>
</dbReference>
<evidence type="ECO:0000313" key="2">
    <source>
        <dbReference type="EMBL" id="GMF52676.1"/>
    </source>
</evidence>
<sequence length="183" mass="20928">MTLFVDGTFRCVPQPFYQCVVIMVHDQASDCFLSVFYVLCSSKESDMYWNVIDHVIQATDQKLNPAKAICDFESGLIKAVLTQFPDAKVSGCYFHFKQALGRQMKKLQISAPEIKIAMAPGGVDVLAVVDKDKVAVQGTPYVRKLIREECVEEGLTYSYHKWESFWSYFNRQWVHRYAPTCGM</sequence>
<reference evidence="2" key="1">
    <citation type="submission" date="2023-04" db="EMBL/GenBank/DDBJ databases">
        <title>Phytophthora fragariaefolia NBRC 109709.</title>
        <authorList>
            <person name="Ichikawa N."/>
            <person name="Sato H."/>
            <person name="Tonouchi N."/>
        </authorList>
    </citation>
    <scope>NUCLEOTIDE SEQUENCE</scope>
    <source>
        <strain evidence="2">NBRC 109709</strain>
    </source>
</reference>
<gene>
    <name evidence="2" type="ORF">Pfra01_002162000</name>
</gene>
<name>A0A9W6Y568_9STRA</name>
<dbReference type="AlphaFoldDB" id="A0A9W6Y568"/>
<feature type="domain" description="MULE transposase" evidence="1">
    <location>
        <begin position="3"/>
        <end position="98"/>
    </location>
</feature>
<dbReference type="PANTHER" id="PTHR47160:SF5">
    <property type="entry name" value="MULE TRANSPOSASE DOMAIN-CONTAINING PROTEIN"/>
    <property type="match status" value="1"/>
</dbReference>
<dbReference type="EMBL" id="BSXT01003124">
    <property type="protein sequence ID" value="GMF52676.1"/>
    <property type="molecule type" value="Genomic_DNA"/>
</dbReference>
<evidence type="ECO:0000259" key="1">
    <source>
        <dbReference type="Pfam" id="PF10551"/>
    </source>
</evidence>
<dbReference type="OrthoDB" id="120909at2759"/>
<evidence type="ECO:0000313" key="3">
    <source>
        <dbReference type="Proteomes" id="UP001165121"/>
    </source>
</evidence>
<keyword evidence="3" id="KW-1185">Reference proteome</keyword>
<dbReference type="InterPro" id="IPR018289">
    <property type="entry name" value="MULE_transposase_dom"/>
</dbReference>